<dbReference type="PANTHER" id="PTHR43130:SF3">
    <property type="entry name" value="HTH-TYPE TRANSCRIPTIONAL REGULATOR RV1931C"/>
    <property type="match status" value="1"/>
</dbReference>
<dbReference type="InterPro" id="IPR018060">
    <property type="entry name" value="HTH_AraC"/>
</dbReference>
<dbReference type="Proteomes" id="UP000198767">
    <property type="component" value="Unassembled WGS sequence"/>
</dbReference>
<keyword evidence="6" id="KW-1185">Reference proteome</keyword>
<organism evidence="5 6">
    <name type="scientific">Epibacterium ulvae</name>
    <dbReference type="NCBI Taxonomy" id="1156985"/>
    <lineage>
        <taxon>Bacteria</taxon>
        <taxon>Pseudomonadati</taxon>
        <taxon>Pseudomonadota</taxon>
        <taxon>Alphaproteobacteria</taxon>
        <taxon>Rhodobacterales</taxon>
        <taxon>Roseobacteraceae</taxon>
        <taxon>Epibacterium</taxon>
    </lineage>
</organism>
<dbReference type="SMART" id="SM00342">
    <property type="entry name" value="HTH_ARAC"/>
    <property type="match status" value="1"/>
</dbReference>
<dbReference type="AlphaFoldDB" id="A0A1G5QFB5"/>
<dbReference type="EMBL" id="FMWG01000004">
    <property type="protein sequence ID" value="SCZ60286.1"/>
    <property type="molecule type" value="Genomic_DNA"/>
</dbReference>
<dbReference type="OrthoDB" id="9793400at2"/>
<evidence type="ECO:0000256" key="1">
    <source>
        <dbReference type="ARBA" id="ARBA00023015"/>
    </source>
</evidence>
<evidence type="ECO:0000313" key="5">
    <source>
        <dbReference type="EMBL" id="SCZ60286.1"/>
    </source>
</evidence>
<keyword evidence="2 5" id="KW-0238">DNA-binding</keyword>
<dbReference type="SUPFAM" id="SSF52317">
    <property type="entry name" value="Class I glutamine amidotransferase-like"/>
    <property type="match status" value="1"/>
</dbReference>
<gene>
    <name evidence="5" type="ORF">SAMN04488118_10458</name>
</gene>
<keyword evidence="3" id="KW-0804">Transcription</keyword>
<dbReference type="CDD" id="cd03136">
    <property type="entry name" value="GATase1_AraC_ArgR_like"/>
    <property type="match status" value="1"/>
</dbReference>
<dbReference type="Gene3D" id="1.10.10.60">
    <property type="entry name" value="Homeodomain-like"/>
    <property type="match status" value="1"/>
</dbReference>
<proteinExistence type="predicted"/>
<dbReference type="Pfam" id="PF12833">
    <property type="entry name" value="HTH_18"/>
    <property type="match status" value="1"/>
</dbReference>
<protein>
    <submittedName>
        <fullName evidence="5">Transcriptional regulator GlxA family, contains an amidase domain and an AraC-type DNA-binding HTH domain</fullName>
    </submittedName>
</protein>
<dbReference type="GO" id="GO:0003700">
    <property type="term" value="F:DNA-binding transcription factor activity"/>
    <property type="evidence" value="ECO:0007669"/>
    <property type="project" value="InterPro"/>
</dbReference>
<dbReference type="InterPro" id="IPR029062">
    <property type="entry name" value="Class_I_gatase-like"/>
</dbReference>
<evidence type="ECO:0000313" key="6">
    <source>
        <dbReference type="Proteomes" id="UP000198767"/>
    </source>
</evidence>
<dbReference type="InterPro" id="IPR009057">
    <property type="entry name" value="Homeodomain-like_sf"/>
</dbReference>
<dbReference type="Pfam" id="PF01965">
    <property type="entry name" value="DJ-1_PfpI"/>
    <property type="match status" value="1"/>
</dbReference>
<accession>A0A1G5QFB5</accession>
<dbReference type="GO" id="GO:0043565">
    <property type="term" value="F:sequence-specific DNA binding"/>
    <property type="evidence" value="ECO:0007669"/>
    <property type="project" value="InterPro"/>
</dbReference>
<dbReference type="InterPro" id="IPR018062">
    <property type="entry name" value="HTH_AraC-typ_CS"/>
</dbReference>
<dbReference type="PROSITE" id="PS00041">
    <property type="entry name" value="HTH_ARAC_FAMILY_1"/>
    <property type="match status" value="1"/>
</dbReference>
<evidence type="ECO:0000256" key="3">
    <source>
        <dbReference type="ARBA" id="ARBA00023163"/>
    </source>
</evidence>
<evidence type="ECO:0000259" key="4">
    <source>
        <dbReference type="PROSITE" id="PS01124"/>
    </source>
</evidence>
<dbReference type="Gene3D" id="3.40.50.880">
    <property type="match status" value="1"/>
</dbReference>
<feature type="domain" description="HTH araC/xylS-type" evidence="4">
    <location>
        <begin position="243"/>
        <end position="337"/>
    </location>
</feature>
<dbReference type="SUPFAM" id="SSF46689">
    <property type="entry name" value="Homeodomain-like"/>
    <property type="match status" value="1"/>
</dbReference>
<keyword evidence="1" id="KW-0805">Transcription regulation</keyword>
<evidence type="ECO:0000256" key="2">
    <source>
        <dbReference type="ARBA" id="ARBA00023125"/>
    </source>
</evidence>
<dbReference type="PANTHER" id="PTHR43130">
    <property type="entry name" value="ARAC-FAMILY TRANSCRIPTIONAL REGULATOR"/>
    <property type="match status" value="1"/>
</dbReference>
<dbReference type="STRING" id="1156985.SAMN04488118_10458"/>
<sequence>MDMRQAYSSFTQSYQSADVRMVTALTNPACGQIRHFHILLLDGASLRDLGSVIDPLKTANQLSGRSLYTWSLVSATGQPVKSAEGVQMPVDHPMSPTRKSDCIVVCSGDTGFQAAEAEILSWLRRHDSKGGLIAAASTGAYTLLRAGILRDHEFTVHYAAHAAVEEQYPDHPPSDRMYQKSGRILTSAGGAGILEMMLLLILEDKGSDAANKVSRACLHVYDPEATQSLQNTYRPKPRNAVLARIIDRMLGSIEDPESISNLIKAEPISLRQVERLFNEHFQTSPGKYYKSLRLERARSLLNSTNMTVLEIAVATGFSGTTSFRKAYRDKYSGPLPR</sequence>
<dbReference type="InterPro" id="IPR002818">
    <property type="entry name" value="DJ-1/PfpI"/>
</dbReference>
<reference evidence="5 6" key="1">
    <citation type="submission" date="2016-10" db="EMBL/GenBank/DDBJ databases">
        <authorList>
            <person name="de Groot N.N."/>
        </authorList>
    </citation>
    <scope>NUCLEOTIDE SEQUENCE [LARGE SCALE GENOMIC DNA]</scope>
    <source>
        <strain evidence="5 6">U95</strain>
    </source>
</reference>
<dbReference type="InterPro" id="IPR052158">
    <property type="entry name" value="INH-QAR"/>
</dbReference>
<dbReference type="PROSITE" id="PS01124">
    <property type="entry name" value="HTH_ARAC_FAMILY_2"/>
    <property type="match status" value="1"/>
</dbReference>
<name>A0A1G5QFB5_9RHOB</name>